<organism evidence="4 5">
    <name type="scientific">Eiseniibacteriota bacterium</name>
    <dbReference type="NCBI Taxonomy" id="2212470"/>
    <lineage>
        <taxon>Bacteria</taxon>
        <taxon>Candidatus Eiseniibacteriota</taxon>
    </lineage>
</organism>
<keyword evidence="1 2" id="KW-0129">CBS domain</keyword>
<dbReference type="InterPro" id="IPR051257">
    <property type="entry name" value="Diverse_CBS-Domain"/>
</dbReference>
<gene>
    <name evidence="4" type="ORF">FJY75_05385</name>
</gene>
<evidence type="ECO:0000256" key="1">
    <source>
        <dbReference type="ARBA" id="ARBA00023122"/>
    </source>
</evidence>
<dbReference type="Proteomes" id="UP000748308">
    <property type="component" value="Unassembled WGS sequence"/>
</dbReference>
<dbReference type="InterPro" id="IPR000644">
    <property type="entry name" value="CBS_dom"/>
</dbReference>
<dbReference type="InterPro" id="IPR046342">
    <property type="entry name" value="CBS_dom_sf"/>
</dbReference>
<evidence type="ECO:0000313" key="5">
    <source>
        <dbReference type="Proteomes" id="UP000748308"/>
    </source>
</evidence>
<evidence type="ECO:0000313" key="4">
    <source>
        <dbReference type="EMBL" id="MBM3317265.1"/>
    </source>
</evidence>
<name>A0A938BQI6_UNCEI</name>
<dbReference type="InterPro" id="IPR044725">
    <property type="entry name" value="CBSX3_CBS_dom"/>
</dbReference>
<dbReference type="Pfam" id="PF00571">
    <property type="entry name" value="CBS"/>
    <property type="match status" value="2"/>
</dbReference>
<dbReference type="PANTHER" id="PTHR43080:SF2">
    <property type="entry name" value="CBS DOMAIN-CONTAINING PROTEIN"/>
    <property type="match status" value="1"/>
</dbReference>
<feature type="domain" description="CBS" evidence="3">
    <location>
        <begin position="14"/>
        <end position="70"/>
    </location>
</feature>
<feature type="domain" description="CBS" evidence="3">
    <location>
        <begin position="79"/>
        <end position="134"/>
    </location>
</feature>
<proteinExistence type="predicted"/>
<protein>
    <submittedName>
        <fullName evidence="4">CBS domain-containing protein</fullName>
    </submittedName>
</protein>
<comment type="caution">
    <text evidence="4">The sequence shown here is derived from an EMBL/GenBank/DDBJ whole genome shotgun (WGS) entry which is preliminary data.</text>
</comment>
<sequence>MQTITVGKLLQGKEGKKVWTIGPEASVYEALELMSAHDLGALVVTEQGRVVGLFSERDYARKVILRGKSSRTARVREMMSTPVLYATPDESVEDCLRVMTVKRIRHLPVLDGQQLVGIVSIGDAVERIIAEQKFEIGQLEKYIHGTGYN</sequence>
<dbReference type="EMBL" id="VGIY01000098">
    <property type="protein sequence ID" value="MBM3317265.1"/>
    <property type="molecule type" value="Genomic_DNA"/>
</dbReference>
<reference evidence="4" key="1">
    <citation type="submission" date="2019-03" db="EMBL/GenBank/DDBJ databases">
        <title>Lake Tanganyika Metagenome-Assembled Genomes (MAGs).</title>
        <authorList>
            <person name="Tran P."/>
        </authorList>
    </citation>
    <scope>NUCLEOTIDE SEQUENCE</scope>
    <source>
        <strain evidence="4">M_DeepCast_400m_m2_100</strain>
    </source>
</reference>
<dbReference type="PANTHER" id="PTHR43080">
    <property type="entry name" value="CBS DOMAIN-CONTAINING PROTEIN CBSX3, MITOCHONDRIAL"/>
    <property type="match status" value="1"/>
</dbReference>
<dbReference type="SMART" id="SM00116">
    <property type="entry name" value="CBS"/>
    <property type="match status" value="2"/>
</dbReference>
<dbReference type="AlphaFoldDB" id="A0A938BQI6"/>
<dbReference type="CDD" id="cd04623">
    <property type="entry name" value="CBS_pair_bac_euk"/>
    <property type="match status" value="1"/>
</dbReference>
<accession>A0A938BQI6</accession>
<dbReference type="SUPFAM" id="SSF54631">
    <property type="entry name" value="CBS-domain pair"/>
    <property type="match status" value="1"/>
</dbReference>
<dbReference type="Gene3D" id="3.10.580.10">
    <property type="entry name" value="CBS-domain"/>
    <property type="match status" value="1"/>
</dbReference>
<evidence type="ECO:0000259" key="3">
    <source>
        <dbReference type="PROSITE" id="PS51371"/>
    </source>
</evidence>
<evidence type="ECO:0000256" key="2">
    <source>
        <dbReference type="PROSITE-ProRule" id="PRU00703"/>
    </source>
</evidence>
<dbReference type="PROSITE" id="PS51371">
    <property type="entry name" value="CBS"/>
    <property type="match status" value="2"/>
</dbReference>